<organism evidence="1 2">
    <name type="scientific">Cladobotryum mycophilum</name>
    <dbReference type="NCBI Taxonomy" id="491253"/>
    <lineage>
        <taxon>Eukaryota</taxon>
        <taxon>Fungi</taxon>
        <taxon>Dikarya</taxon>
        <taxon>Ascomycota</taxon>
        <taxon>Pezizomycotina</taxon>
        <taxon>Sordariomycetes</taxon>
        <taxon>Hypocreomycetidae</taxon>
        <taxon>Hypocreales</taxon>
        <taxon>Hypocreaceae</taxon>
        <taxon>Cladobotryum</taxon>
    </lineage>
</organism>
<keyword evidence="2" id="KW-1185">Reference proteome</keyword>
<dbReference type="PANTHER" id="PTHR39596:SF2">
    <property type="entry name" value="HET DOMAIN PROTEIN (AFU_ORTHOLOGUE AFUA_1G17550)-RELATED"/>
    <property type="match status" value="1"/>
</dbReference>
<proteinExistence type="predicted"/>
<name>A0ABR0SHV8_9HYPO</name>
<protein>
    <recommendedName>
        <fullName evidence="3">Heterokaryon incompatibility domain-containing protein</fullName>
    </recommendedName>
</protein>
<dbReference type="PANTHER" id="PTHR39596">
    <property type="match status" value="1"/>
</dbReference>
<sequence>MQNQYVYHPGDNRPEFIPFSVPRLGLEYDFLGFGITQTGRVGAYTDQTVAVMQTIVHPGSVKSVGGEATCAEKVAVLQTWLLFGALEEAHAVCHLLVNHDDYSGHFFNTARLNGLRMRLYTASQSLNCDERKIIREKLYAIARQIQPMITRASDWDDEEEYTLEQCEVLFSIQILLRILALALLCQSPQPFLDPKTDLRLTLADPSQDWQCEGQMSMIKFSSDRLVGKGWCKSELFHLLGDRPFAIQNHDMCSETTCMAYQIHESSYRTIHVDDKCKCDFVYVEPTQLSDALSRNGIPKIVVTDDLQLSVVEEEVDYIAFSHVWADGPGNPIHNALPDCQIRRLRDLAVNLRSQFGLGKGKAGIAIWIDTPCIPVAEDLKEYRKRATRLLARTYTEAIGILVLDRELCRFESLKASVLELAIRVTCCGWLKRLWTLQEASLAMKPEGTDTLYIQMADGPAY</sequence>
<evidence type="ECO:0008006" key="3">
    <source>
        <dbReference type="Google" id="ProtNLM"/>
    </source>
</evidence>
<evidence type="ECO:0000313" key="2">
    <source>
        <dbReference type="Proteomes" id="UP001338125"/>
    </source>
</evidence>
<gene>
    <name evidence="1" type="ORF">PT974_07762</name>
</gene>
<reference evidence="1 2" key="1">
    <citation type="submission" date="2024-01" db="EMBL/GenBank/DDBJ databases">
        <title>Complete genome of Cladobotryum mycophilum ATHUM6906.</title>
        <authorList>
            <person name="Christinaki A.C."/>
            <person name="Myridakis A.I."/>
            <person name="Kouvelis V.N."/>
        </authorList>
    </citation>
    <scope>NUCLEOTIDE SEQUENCE [LARGE SCALE GENOMIC DNA]</scope>
    <source>
        <strain evidence="1 2">ATHUM6906</strain>
    </source>
</reference>
<comment type="caution">
    <text evidence="1">The sequence shown here is derived from an EMBL/GenBank/DDBJ whole genome shotgun (WGS) entry which is preliminary data.</text>
</comment>
<accession>A0ABR0SHV8</accession>
<evidence type="ECO:0000313" key="1">
    <source>
        <dbReference type="EMBL" id="KAK5991728.1"/>
    </source>
</evidence>
<dbReference type="EMBL" id="JAVFKD010000013">
    <property type="protein sequence ID" value="KAK5991728.1"/>
    <property type="molecule type" value="Genomic_DNA"/>
</dbReference>
<dbReference type="Proteomes" id="UP001338125">
    <property type="component" value="Unassembled WGS sequence"/>
</dbReference>